<dbReference type="Pfam" id="PF10668">
    <property type="entry name" value="Phage_terminase"/>
    <property type="match status" value="1"/>
</dbReference>
<keyword evidence="3" id="KW-1185">Reference proteome</keyword>
<organism evidence="2 3">
    <name type="scientific">Brevibacillus fortis</name>
    <dbReference type="NCBI Taxonomy" id="2126352"/>
    <lineage>
        <taxon>Bacteria</taxon>
        <taxon>Bacillati</taxon>
        <taxon>Bacillota</taxon>
        <taxon>Bacilli</taxon>
        <taxon>Bacillales</taxon>
        <taxon>Paenibacillaceae</taxon>
        <taxon>Brevibacillus</taxon>
    </lineage>
</organism>
<comment type="caution">
    <text evidence="2">The sequence shown here is derived from an EMBL/GenBank/DDBJ whole genome shotgun (WGS) entry which is preliminary data.</text>
</comment>
<dbReference type="Proteomes" id="UP000240419">
    <property type="component" value="Unassembled WGS sequence"/>
</dbReference>
<accession>A0A2P7V4U9</accession>
<gene>
    <name evidence="2" type="ORF">C7R93_16060</name>
</gene>
<evidence type="ECO:0000313" key="3">
    <source>
        <dbReference type="Proteomes" id="UP000240419"/>
    </source>
</evidence>
<dbReference type="RefSeq" id="WP_106839756.1">
    <property type="nucleotide sequence ID" value="NZ_JBCNIW010000008.1"/>
</dbReference>
<proteinExistence type="predicted"/>
<dbReference type="EMBL" id="PXZM01000024">
    <property type="protein sequence ID" value="PSJ94234.1"/>
    <property type="molecule type" value="Genomic_DNA"/>
</dbReference>
<feature type="domain" description="PBSX phage terminase small subunit-like N-terminal" evidence="1">
    <location>
        <begin position="1"/>
        <end position="50"/>
    </location>
</feature>
<reference evidence="2 3" key="1">
    <citation type="submission" date="2018-03" db="EMBL/GenBank/DDBJ databases">
        <title>Brevisbacillus phylogenomics.</title>
        <authorList>
            <person name="Dunlap C."/>
        </authorList>
    </citation>
    <scope>NUCLEOTIDE SEQUENCE [LARGE SCALE GENOMIC DNA]</scope>
    <source>
        <strain evidence="2 3">NRRL NRS-1210</strain>
    </source>
</reference>
<dbReference type="InterPro" id="IPR018925">
    <property type="entry name" value="XtmA-like_N"/>
</dbReference>
<evidence type="ECO:0000313" key="2">
    <source>
        <dbReference type="EMBL" id="PSJ94234.1"/>
    </source>
</evidence>
<evidence type="ECO:0000259" key="1">
    <source>
        <dbReference type="Pfam" id="PF10668"/>
    </source>
</evidence>
<dbReference type="AlphaFoldDB" id="A0A2P7V4U9"/>
<sequence length="60" mass="6897">MARARDPNREQAFKLWKKTNGAIKLKDIAEQIGISEGTVRGWKNKDKWEAVSSTIEEPRL</sequence>
<dbReference type="OrthoDB" id="7358785at2"/>
<protein>
    <recommendedName>
        <fullName evidence="1">PBSX phage terminase small subunit-like N-terminal domain-containing protein</fullName>
    </recommendedName>
</protein>
<name>A0A2P7V4U9_9BACL</name>